<dbReference type="InterPro" id="IPR001789">
    <property type="entry name" value="Sig_transdc_resp-reg_receiver"/>
</dbReference>
<name>A0A363NTJ2_9SPHI</name>
<dbReference type="EMBL" id="QCXX01000003">
    <property type="protein sequence ID" value="PUV24145.1"/>
    <property type="molecule type" value="Genomic_DNA"/>
</dbReference>
<dbReference type="SUPFAM" id="SSF52172">
    <property type="entry name" value="CheY-like"/>
    <property type="match status" value="1"/>
</dbReference>
<feature type="modified residue" description="4-aspartylphosphate" evidence="1">
    <location>
        <position position="70"/>
    </location>
</feature>
<keyword evidence="5" id="KW-1185">Reference proteome</keyword>
<dbReference type="Gene3D" id="3.40.50.2300">
    <property type="match status" value="1"/>
</dbReference>
<dbReference type="InterPro" id="IPR007492">
    <property type="entry name" value="LytTR_DNA-bd_dom"/>
</dbReference>
<evidence type="ECO:0000259" key="2">
    <source>
        <dbReference type="PROSITE" id="PS50110"/>
    </source>
</evidence>
<dbReference type="Gene3D" id="2.40.50.1020">
    <property type="entry name" value="LytTr DNA-binding domain"/>
    <property type="match status" value="1"/>
</dbReference>
<dbReference type="SMART" id="SM00448">
    <property type="entry name" value="REC"/>
    <property type="match status" value="1"/>
</dbReference>
<keyword evidence="4" id="KW-0238">DNA-binding</keyword>
<evidence type="ECO:0000313" key="4">
    <source>
        <dbReference type="EMBL" id="PUV24145.1"/>
    </source>
</evidence>
<reference evidence="4 5" key="1">
    <citation type="submission" date="2018-04" db="EMBL/GenBank/DDBJ databases">
        <title>Sphingobacterium sp. M46 Genome.</title>
        <authorList>
            <person name="Cheng J."/>
            <person name="Li Y."/>
        </authorList>
    </citation>
    <scope>NUCLEOTIDE SEQUENCE [LARGE SCALE GENOMIC DNA]</scope>
    <source>
        <strain evidence="4 5">M46</strain>
    </source>
</reference>
<comment type="caution">
    <text evidence="4">The sequence shown here is derived from an EMBL/GenBank/DDBJ whole genome shotgun (WGS) entry which is preliminary data.</text>
</comment>
<evidence type="ECO:0000256" key="1">
    <source>
        <dbReference type="PROSITE-ProRule" id="PRU00169"/>
    </source>
</evidence>
<dbReference type="PROSITE" id="PS50110">
    <property type="entry name" value="RESPONSE_REGULATORY"/>
    <property type="match status" value="1"/>
</dbReference>
<proteinExistence type="predicted"/>
<dbReference type="PROSITE" id="PS50930">
    <property type="entry name" value="HTH_LYTTR"/>
    <property type="match status" value="1"/>
</dbReference>
<dbReference type="Pfam" id="PF04397">
    <property type="entry name" value="LytTR"/>
    <property type="match status" value="1"/>
</dbReference>
<dbReference type="InterPro" id="IPR011006">
    <property type="entry name" value="CheY-like_superfamily"/>
</dbReference>
<gene>
    <name evidence="4" type="ORF">DCO56_12310</name>
</gene>
<sequence>MISIQFTSKCFYNMKNSIQCVIIDDQMFAVDILRNHLLHFPEFSLAYYGTDVYEALRIIESSKIDLIFLDIQMPDMNGLQFLKLCKNKSKFIFTTAYSQYAFDGYENDVIDFLLKPITFERFEKSIAKFQHILQIGSNQETESRKDYILIKGDSKQKYFKVKLQDILYIKGLNNYICVYTTTQSIITYMNLKDFITTLPSHKFCRIHRSFIVSIDQIICVEKDTVKISNEVIPIGSSYKKDFFQLWKLKVL</sequence>
<evidence type="ECO:0000313" key="5">
    <source>
        <dbReference type="Proteomes" id="UP000250831"/>
    </source>
</evidence>
<dbReference type="GO" id="GO:0000156">
    <property type="term" value="F:phosphorelay response regulator activity"/>
    <property type="evidence" value="ECO:0007669"/>
    <property type="project" value="InterPro"/>
</dbReference>
<dbReference type="Pfam" id="PF00072">
    <property type="entry name" value="Response_reg"/>
    <property type="match status" value="1"/>
</dbReference>
<dbReference type="SMART" id="SM00850">
    <property type="entry name" value="LytTR"/>
    <property type="match status" value="1"/>
</dbReference>
<keyword evidence="1" id="KW-0597">Phosphoprotein</keyword>
<accession>A0A363NTJ2</accession>
<protein>
    <submittedName>
        <fullName evidence="4">DNA-binding response regulator</fullName>
    </submittedName>
</protein>
<feature type="domain" description="HTH LytTR-type" evidence="3">
    <location>
        <begin position="150"/>
        <end position="248"/>
    </location>
</feature>
<evidence type="ECO:0000259" key="3">
    <source>
        <dbReference type="PROSITE" id="PS50930"/>
    </source>
</evidence>
<dbReference type="PANTHER" id="PTHR37299">
    <property type="entry name" value="TRANSCRIPTIONAL REGULATOR-RELATED"/>
    <property type="match status" value="1"/>
</dbReference>
<dbReference type="AlphaFoldDB" id="A0A363NTJ2"/>
<dbReference type="Proteomes" id="UP000250831">
    <property type="component" value="Unassembled WGS sequence"/>
</dbReference>
<dbReference type="GO" id="GO:0003677">
    <property type="term" value="F:DNA binding"/>
    <property type="evidence" value="ECO:0007669"/>
    <property type="project" value="UniProtKB-KW"/>
</dbReference>
<feature type="domain" description="Response regulatory" evidence="2">
    <location>
        <begin position="19"/>
        <end position="130"/>
    </location>
</feature>
<dbReference type="InterPro" id="IPR046947">
    <property type="entry name" value="LytR-like"/>
</dbReference>
<dbReference type="PANTHER" id="PTHR37299:SF1">
    <property type="entry name" value="STAGE 0 SPORULATION PROTEIN A HOMOLOG"/>
    <property type="match status" value="1"/>
</dbReference>
<dbReference type="OrthoDB" id="9787344at2"/>
<organism evidence="4 5">
    <name type="scientific">Sphingobacterium athyrii</name>
    <dbReference type="NCBI Taxonomy" id="2152717"/>
    <lineage>
        <taxon>Bacteria</taxon>
        <taxon>Pseudomonadati</taxon>
        <taxon>Bacteroidota</taxon>
        <taxon>Sphingobacteriia</taxon>
        <taxon>Sphingobacteriales</taxon>
        <taxon>Sphingobacteriaceae</taxon>
        <taxon>Sphingobacterium</taxon>
    </lineage>
</organism>